<gene>
    <name evidence="5" type="ORF">Ga0074812_11835</name>
</gene>
<dbReference type="GO" id="GO:0003677">
    <property type="term" value="F:DNA binding"/>
    <property type="evidence" value="ECO:0007669"/>
    <property type="project" value="UniProtKB-KW"/>
</dbReference>
<dbReference type="Gene3D" id="1.20.120.530">
    <property type="entry name" value="GntR ligand-binding domain-like"/>
    <property type="match status" value="1"/>
</dbReference>
<dbReference type="SMART" id="SM00345">
    <property type="entry name" value="HTH_GNTR"/>
    <property type="match status" value="1"/>
</dbReference>
<dbReference type="Pfam" id="PF00392">
    <property type="entry name" value="GntR"/>
    <property type="match status" value="1"/>
</dbReference>
<dbReference type="InterPro" id="IPR011711">
    <property type="entry name" value="GntR_C"/>
</dbReference>
<dbReference type="CDD" id="cd07377">
    <property type="entry name" value="WHTH_GntR"/>
    <property type="match status" value="1"/>
</dbReference>
<keyword evidence="2 5" id="KW-0238">DNA-binding</keyword>
<dbReference type="PRINTS" id="PR00035">
    <property type="entry name" value="HTHGNTR"/>
</dbReference>
<dbReference type="PANTHER" id="PTHR43537">
    <property type="entry name" value="TRANSCRIPTIONAL REGULATOR, GNTR FAMILY"/>
    <property type="match status" value="1"/>
</dbReference>
<dbReference type="EMBL" id="FAOZ01000018">
    <property type="protein sequence ID" value="CUU58263.1"/>
    <property type="molecule type" value="Genomic_DNA"/>
</dbReference>
<dbReference type="PROSITE" id="PS50949">
    <property type="entry name" value="HTH_GNTR"/>
    <property type="match status" value="1"/>
</dbReference>
<dbReference type="SUPFAM" id="SSF46785">
    <property type="entry name" value="Winged helix' DNA-binding domain"/>
    <property type="match status" value="1"/>
</dbReference>
<evidence type="ECO:0000313" key="5">
    <source>
        <dbReference type="EMBL" id="CUU58263.1"/>
    </source>
</evidence>
<evidence type="ECO:0000256" key="1">
    <source>
        <dbReference type="ARBA" id="ARBA00023015"/>
    </source>
</evidence>
<dbReference type="SMART" id="SM00895">
    <property type="entry name" value="FCD"/>
    <property type="match status" value="1"/>
</dbReference>
<protein>
    <submittedName>
        <fullName evidence="5">DNA-binding transcriptional regulator, FadR family</fullName>
    </submittedName>
</protein>
<dbReference type="Proteomes" id="UP000198802">
    <property type="component" value="Unassembled WGS sequence"/>
</dbReference>
<dbReference type="Gene3D" id="1.10.10.10">
    <property type="entry name" value="Winged helix-like DNA-binding domain superfamily/Winged helix DNA-binding domain"/>
    <property type="match status" value="1"/>
</dbReference>
<dbReference type="PANTHER" id="PTHR43537:SF51">
    <property type="entry name" value="HTH-TYPE TRANSCRIPTIONAL REGULATOR LGOR-RELATED"/>
    <property type="match status" value="1"/>
</dbReference>
<dbReference type="GO" id="GO:0003700">
    <property type="term" value="F:DNA-binding transcription factor activity"/>
    <property type="evidence" value="ECO:0007669"/>
    <property type="project" value="InterPro"/>
</dbReference>
<name>A0A0S4QRK4_9ACTN</name>
<dbReference type="RefSeq" id="WP_091281129.1">
    <property type="nucleotide sequence ID" value="NZ_FAOZ01000018.1"/>
</dbReference>
<dbReference type="InterPro" id="IPR008920">
    <property type="entry name" value="TF_FadR/GntR_C"/>
</dbReference>
<keyword evidence="1" id="KW-0805">Transcription regulation</keyword>
<organism evidence="5 6">
    <name type="scientific">Parafrankia irregularis</name>
    <dbReference type="NCBI Taxonomy" id="795642"/>
    <lineage>
        <taxon>Bacteria</taxon>
        <taxon>Bacillati</taxon>
        <taxon>Actinomycetota</taxon>
        <taxon>Actinomycetes</taxon>
        <taxon>Frankiales</taxon>
        <taxon>Frankiaceae</taxon>
        <taxon>Parafrankia</taxon>
    </lineage>
</organism>
<evidence type="ECO:0000313" key="6">
    <source>
        <dbReference type="Proteomes" id="UP000198802"/>
    </source>
</evidence>
<dbReference type="Pfam" id="PF07729">
    <property type="entry name" value="FCD"/>
    <property type="match status" value="1"/>
</dbReference>
<reference evidence="6" key="1">
    <citation type="submission" date="2015-11" db="EMBL/GenBank/DDBJ databases">
        <authorList>
            <person name="Varghese N."/>
        </authorList>
    </citation>
    <scope>NUCLEOTIDE SEQUENCE [LARGE SCALE GENOMIC DNA]</scope>
    <source>
        <strain evidence="6">DSM 45899</strain>
    </source>
</reference>
<proteinExistence type="predicted"/>
<dbReference type="SUPFAM" id="SSF48008">
    <property type="entry name" value="GntR ligand-binding domain-like"/>
    <property type="match status" value="1"/>
</dbReference>
<dbReference type="InterPro" id="IPR036388">
    <property type="entry name" value="WH-like_DNA-bd_sf"/>
</dbReference>
<evidence type="ECO:0000256" key="3">
    <source>
        <dbReference type="ARBA" id="ARBA00023163"/>
    </source>
</evidence>
<keyword evidence="6" id="KW-1185">Reference proteome</keyword>
<sequence>MTEAVNARGGERAAPREKPQRIADELRRLIVQGALAEGESLGREPDLVDRFGVSRPSLREALRILETEGLISVRRGVLGGVIVHQPDERLTARTAAMVLQARNVPLVDVYDARSMIEPVAARLVAASRSHRSAAAELRRLTAEQLEVVDDPEAFGQANSRFHSRLVELAGNQTLSIVIEMLNEVVARAVAAVSQPDDAGDATTTKLRGLRSQARLATLIEQGDAGAAEEHWAGHMKIVGLVMLAQRAKTVIDLMQHAF</sequence>
<dbReference type="InterPro" id="IPR000524">
    <property type="entry name" value="Tscrpt_reg_HTH_GntR"/>
</dbReference>
<feature type="domain" description="HTH gntR-type" evidence="4">
    <location>
        <begin position="16"/>
        <end position="86"/>
    </location>
</feature>
<accession>A0A0S4QRK4</accession>
<dbReference type="InterPro" id="IPR036390">
    <property type="entry name" value="WH_DNA-bd_sf"/>
</dbReference>
<dbReference type="AlphaFoldDB" id="A0A0S4QRK4"/>
<keyword evidence="3" id="KW-0804">Transcription</keyword>
<evidence type="ECO:0000256" key="2">
    <source>
        <dbReference type="ARBA" id="ARBA00023125"/>
    </source>
</evidence>
<evidence type="ECO:0000259" key="4">
    <source>
        <dbReference type="PROSITE" id="PS50949"/>
    </source>
</evidence>